<dbReference type="EMBL" id="BJXX01000112">
    <property type="protein sequence ID" value="GEN35042.1"/>
    <property type="molecule type" value="Genomic_DNA"/>
</dbReference>
<dbReference type="Proteomes" id="UP000321157">
    <property type="component" value="Unassembled WGS sequence"/>
</dbReference>
<dbReference type="AlphaFoldDB" id="A0A511VCT1"/>
<sequence length="191" mass="22163">MNESYLQIHQTSYRLGWEVQKASYSFEPAHTSIEIEQQPAEMRVHRTNPLVLIDQTECRADMDMKHIFRRNAEFAAYGKQQVMRYIADTVAEGEQLGAIENKGNTIANLAKGKKLLPDHQFIYRNVPGNFSLRYEIVPGELDIQWTRGQILMGVHYSPFQHHYERGKISYYTQRKNQLNIEVSGGTIDVMK</sequence>
<protein>
    <submittedName>
        <fullName evidence="1">Uncharacterized protein</fullName>
    </submittedName>
</protein>
<dbReference type="Pfam" id="PF20074">
    <property type="entry name" value="DUF6470"/>
    <property type="match status" value="1"/>
</dbReference>
<dbReference type="InterPro" id="IPR045527">
    <property type="entry name" value="DUF6470"/>
</dbReference>
<comment type="caution">
    <text evidence="1">The sequence shown here is derived from an EMBL/GenBank/DDBJ whole genome shotgun (WGS) entry which is preliminary data.</text>
</comment>
<dbReference type="RefSeq" id="WP_146810304.1">
    <property type="nucleotide sequence ID" value="NZ_BJXX01000112.1"/>
</dbReference>
<evidence type="ECO:0000313" key="1">
    <source>
        <dbReference type="EMBL" id="GEN35042.1"/>
    </source>
</evidence>
<evidence type="ECO:0000313" key="2">
    <source>
        <dbReference type="Proteomes" id="UP000321157"/>
    </source>
</evidence>
<dbReference type="OrthoDB" id="2112831at2"/>
<keyword evidence="2" id="KW-1185">Reference proteome</keyword>
<organism evidence="1 2">
    <name type="scientific">Aneurinibacillus danicus</name>
    <dbReference type="NCBI Taxonomy" id="267746"/>
    <lineage>
        <taxon>Bacteria</taxon>
        <taxon>Bacillati</taxon>
        <taxon>Bacillota</taxon>
        <taxon>Bacilli</taxon>
        <taxon>Bacillales</taxon>
        <taxon>Paenibacillaceae</taxon>
        <taxon>Aneurinibacillus group</taxon>
        <taxon>Aneurinibacillus</taxon>
    </lineage>
</organism>
<accession>A0A511VCT1</accession>
<name>A0A511VCT1_9BACL</name>
<gene>
    <name evidence="1" type="primary">yviE</name>
    <name evidence="1" type="ORF">ADA01nite_25020</name>
</gene>
<proteinExistence type="predicted"/>
<reference evidence="1 2" key="1">
    <citation type="submission" date="2019-07" db="EMBL/GenBank/DDBJ databases">
        <title>Whole genome shotgun sequence of Aneurinibacillus danicus NBRC 102444.</title>
        <authorList>
            <person name="Hosoyama A."/>
            <person name="Uohara A."/>
            <person name="Ohji S."/>
            <person name="Ichikawa N."/>
        </authorList>
    </citation>
    <scope>NUCLEOTIDE SEQUENCE [LARGE SCALE GENOMIC DNA]</scope>
    <source>
        <strain evidence="1 2">NBRC 102444</strain>
    </source>
</reference>